<dbReference type="OrthoDB" id="1638493at2759"/>
<sequence>MLFEDLATELLLQIYLCCNSLTDLTALSSTCRRFRNVYSSSQKMPLLETVAETQYGPLQDLTQLLTHNASQPAHILRSVPFSAALLKQIVHHGRVAEKWCDIYPFKKWKHNYEDRRLLTNDERYHQPPTRTPRHPPGPSPTRRAASQLEHMGAG</sequence>
<accession>E5ABY4</accession>
<dbReference type="eggNOG" id="ENOG502SR0E">
    <property type="taxonomic scope" value="Eukaryota"/>
</dbReference>
<evidence type="ECO:0000313" key="2">
    <source>
        <dbReference type="EMBL" id="CBY01175.1"/>
    </source>
</evidence>
<feature type="region of interest" description="Disordered" evidence="1">
    <location>
        <begin position="120"/>
        <end position="154"/>
    </location>
</feature>
<protein>
    <submittedName>
        <fullName evidence="2">Predicted protein</fullName>
    </submittedName>
</protein>
<evidence type="ECO:0000256" key="1">
    <source>
        <dbReference type="SAM" id="MobiDB-lite"/>
    </source>
</evidence>
<dbReference type="EMBL" id="FP929138">
    <property type="protein sequence ID" value="CBY01175.1"/>
    <property type="molecule type" value="Genomic_DNA"/>
</dbReference>
<gene>
    <name evidence="2" type="ORF">LEMA_P023050.1</name>
</gene>
<reference evidence="3" key="1">
    <citation type="journal article" date="2011" name="Nat. Commun.">
        <title>Effector diversification within compartments of the Leptosphaeria maculans genome affected by Repeat-Induced Point mutations.</title>
        <authorList>
            <person name="Rouxel T."/>
            <person name="Grandaubert J."/>
            <person name="Hane J.K."/>
            <person name="Hoede C."/>
            <person name="van de Wouw A.P."/>
            <person name="Couloux A."/>
            <person name="Dominguez V."/>
            <person name="Anthouard V."/>
            <person name="Bally P."/>
            <person name="Bourras S."/>
            <person name="Cozijnsen A.J."/>
            <person name="Ciuffetti L.M."/>
            <person name="Degrave A."/>
            <person name="Dilmaghani A."/>
            <person name="Duret L."/>
            <person name="Fudal I."/>
            <person name="Goodwin S.B."/>
            <person name="Gout L."/>
            <person name="Glaser N."/>
            <person name="Linglin J."/>
            <person name="Kema G.H.J."/>
            <person name="Lapalu N."/>
            <person name="Lawrence C.B."/>
            <person name="May K."/>
            <person name="Meyer M."/>
            <person name="Ollivier B."/>
            <person name="Poulain J."/>
            <person name="Schoch C.L."/>
            <person name="Simon A."/>
            <person name="Spatafora J.W."/>
            <person name="Stachowiak A."/>
            <person name="Turgeon B.G."/>
            <person name="Tyler B.M."/>
            <person name="Vincent D."/>
            <person name="Weissenbach J."/>
            <person name="Amselem J."/>
            <person name="Quesneville H."/>
            <person name="Oliver R.P."/>
            <person name="Wincker P."/>
            <person name="Balesdent M.-H."/>
            <person name="Howlett B.J."/>
        </authorList>
    </citation>
    <scope>NUCLEOTIDE SEQUENCE [LARGE SCALE GENOMIC DNA]</scope>
    <source>
        <strain evidence="3">JN3 / isolate v23.1.3 / race Av1-4-5-6-7-8</strain>
    </source>
</reference>
<evidence type="ECO:0000313" key="3">
    <source>
        <dbReference type="Proteomes" id="UP000002668"/>
    </source>
</evidence>
<dbReference type="STRING" id="985895.E5ABY4"/>
<organism evidence="3">
    <name type="scientific">Leptosphaeria maculans (strain JN3 / isolate v23.1.3 / race Av1-4-5-6-7-8)</name>
    <name type="common">Blackleg fungus</name>
    <name type="synonym">Phoma lingam</name>
    <dbReference type="NCBI Taxonomy" id="985895"/>
    <lineage>
        <taxon>Eukaryota</taxon>
        <taxon>Fungi</taxon>
        <taxon>Dikarya</taxon>
        <taxon>Ascomycota</taxon>
        <taxon>Pezizomycotina</taxon>
        <taxon>Dothideomycetes</taxon>
        <taxon>Pleosporomycetidae</taxon>
        <taxon>Pleosporales</taxon>
        <taxon>Pleosporineae</taxon>
        <taxon>Leptosphaeriaceae</taxon>
        <taxon>Plenodomus</taxon>
        <taxon>Plenodomus lingam/Leptosphaeria maculans species complex</taxon>
    </lineage>
</organism>
<dbReference type="Proteomes" id="UP000002668">
    <property type="component" value="Genome"/>
</dbReference>
<proteinExistence type="predicted"/>
<keyword evidence="3" id="KW-1185">Reference proteome</keyword>
<dbReference type="AlphaFoldDB" id="E5ABY4"/>
<dbReference type="HOGENOM" id="CLU_1704546_0_0_1"/>
<dbReference type="InParanoid" id="E5ABY4"/>
<dbReference type="VEuPathDB" id="FungiDB:LEMA_P023050.1"/>
<name>E5ABY4_LEPMJ</name>